<evidence type="ECO:0000256" key="1">
    <source>
        <dbReference type="ARBA" id="ARBA00023125"/>
    </source>
</evidence>
<dbReference type="Pfam" id="PF02575">
    <property type="entry name" value="YbaB_DNA_bd"/>
    <property type="match status" value="1"/>
</dbReference>
<comment type="subunit">
    <text evidence="2">Homodimer.</text>
</comment>
<dbReference type="NCBIfam" id="TIGR00103">
    <property type="entry name" value="DNA_YbaB_EbfC"/>
    <property type="match status" value="1"/>
</dbReference>
<comment type="caution">
    <text evidence="4">The sequence shown here is derived from an EMBL/GenBank/DDBJ whole genome shotgun (WGS) entry which is preliminary data.</text>
</comment>
<comment type="subcellular location">
    <subcellularLocation>
        <location evidence="2">Cytoplasm</location>
        <location evidence="2">Nucleoid</location>
    </subcellularLocation>
</comment>
<dbReference type="HAMAP" id="MF_00274">
    <property type="entry name" value="DNA_YbaB_EbfC"/>
    <property type="match status" value="1"/>
</dbReference>
<accession>A0ABU7X9P4</accession>
<dbReference type="PANTHER" id="PTHR33449">
    <property type="entry name" value="NUCLEOID-ASSOCIATED PROTEIN YBAB"/>
    <property type="match status" value="1"/>
</dbReference>
<reference evidence="4 5" key="1">
    <citation type="submission" date="2022-11" db="EMBL/GenBank/DDBJ databases">
        <title>The First Case of Preauricular Fistular Abscess Caused by Peptoniphilus grossensis.</title>
        <authorList>
            <person name="Byun J.-H."/>
        </authorList>
    </citation>
    <scope>NUCLEOTIDE SEQUENCE [LARGE SCALE GENOMIC DNA]</scope>
    <source>
        <strain evidence="4 5">GYB008</strain>
    </source>
</reference>
<dbReference type="InterPro" id="IPR036894">
    <property type="entry name" value="YbaB-like_sf"/>
</dbReference>
<dbReference type="EMBL" id="JARBCY010000025">
    <property type="protein sequence ID" value="MEF3317835.1"/>
    <property type="molecule type" value="Genomic_DNA"/>
</dbReference>
<keyword evidence="2" id="KW-0963">Cytoplasm</keyword>
<protein>
    <recommendedName>
        <fullName evidence="2">Nucleoid-associated protein PV361_03860</fullName>
    </recommendedName>
</protein>
<proteinExistence type="inferred from homology"/>
<name>A0ABU7X9P4_9FIRM</name>
<comment type="function">
    <text evidence="2">Binds to DNA and alters its conformation. May be involved in regulation of gene expression, nucleoid organization and DNA protection.</text>
</comment>
<dbReference type="SUPFAM" id="SSF82607">
    <property type="entry name" value="YbaB-like"/>
    <property type="match status" value="1"/>
</dbReference>
<dbReference type="PIRSF" id="PIRSF004555">
    <property type="entry name" value="UCP004555"/>
    <property type="match status" value="1"/>
</dbReference>
<keyword evidence="3" id="KW-0175">Coiled coil</keyword>
<keyword evidence="5" id="KW-1185">Reference proteome</keyword>
<gene>
    <name evidence="4" type="ORF">PV361_03860</name>
</gene>
<dbReference type="Gene3D" id="3.30.1310.10">
    <property type="entry name" value="Nucleoid-associated protein YbaB-like domain"/>
    <property type="match status" value="1"/>
</dbReference>
<feature type="coiled-coil region" evidence="3">
    <location>
        <begin position="15"/>
        <end position="42"/>
    </location>
</feature>
<dbReference type="RefSeq" id="WP_019124256.1">
    <property type="nucleotide sequence ID" value="NZ_CABMGS010000014.1"/>
</dbReference>
<organism evidence="4 5">
    <name type="scientific">Peptoniphilus grossensis</name>
    <dbReference type="NCBI Taxonomy" id="1465756"/>
    <lineage>
        <taxon>Bacteria</taxon>
        <taxon>Bacillati</taxon>
        <taxon>Bacillota</taxon>
        <taxon>Tissierellia</taxon>
        <taxon>Tissierellales</taxon>
        <taxon>Peptoniphilaceae</taxon>
        <taxon>Peptoniphilus</taxon>
    </lineage>
</organism>
<dbReference type="InterPro" id="IPR004401">
    <property type="entry name" value="YbaB/EbfC"/>
</dbReference>
<evidence type="ECO:0000256" key="3">
    <source>
        <dbReference type="SAM" id="Coils"/>
    </source>
</evidence>
<sequence>MARGGFNGFPGGGGRNNMMKQIEKLQKQMEEMQENLANEEISATSGGGAVCATVNGNKELISIKLDKDAVDPDDVEMLEDLIVAAVNEAMRNAESKMNSQMGKLTGGLNIPGL</sequence>
<comment type="similarity">
    <text evidence="2">Belongs to the YbaB/EbfC family.</text>
</comment>
<evidence type="ECO:0000313" key="4">
    <source>
        <dbReference type="EMBL" id="MEF3317835.1"/>
    </source>
</evidence>
<evidence type="ECO:0000313" key="5">
    <source>
        <dbReference type="Proteomes" id="UP001328425"/>
    </source>
</evidence>
<dbReference type="PANTHER" id="PTHR33449:SF1">
    <property type="entry name" value="NUCLEOID-ASSOCIATED PROTEIN YBAB"/>
    <property type="match status" value="1"/>
</dbReference>
<dbReference type="Proteomes" id="UP001328425">
    <property type="component" value="Unassembled WGS sequence"/>
</dbReference>
<evidence type="ECO:0000256" key="2">
    <source>
        <dbReference type="HAMAP-Rule" id="MF_00274"/>
    </source>
</evidence>
<keyword evidence="1 2" id="KW-0238">DNA-binding</keyword>